<keyword evidence="1" id="KW-0472">Membrane</keyword>
<sequence>MPNYFYIVLLLVQVICLGLIIQKLYRDLS</sequence>
<dbReference type="AlphaFoldDB" id="A0A2W0C6D3"/>
<evidence type="ECO:0000313" key="3">
    <source>
        <dbReference type="Proteomes" id="UP000247459"/>
    </source>
</evidence>
<protein>
    <submittedName>
        <fullName evidence="2">Uncharacterized protein</fullName>
    </submittedName>
</protein>
<proteinExistence type="predicted"/>
<feature type="transmembrane region" description="Helical" evidence="1">
    <location>
        <begin position="6"/>
        <end position="25"/>
    </location>
</feature>
<keyword evidence="1" id="KW-0812">Transmembrane</keyword>
<evidence type="ECO:0000256" key="1">
    <source>
        <dbReference type="SAM" id="Phobius"/>
    </source>
</evidence>
<evidence type="ECO:0000313" key="2">
    <source>
        <dbReference type="EMBL" id="PYY27906.1"/>
    </source>
</evidence>
<comment type="caution">
    <text evidence="2">The sequence shown here is derived from an EMBL/GenBank/DDBJ whole genome shotgun (WGS) entry which is preliminary data.</text>
</comment>
<name>A0A2W0C6D3_9BACL</name>
<dbReference type="EMBL" id="PRLG01000021">
    <property type="protein sequence ID" value="PYY27906.1"/>
    <property type="molecule type" value="Genomic_DNA"/>
</dbReference>
<reference evidence="2 3" key="1">
    <citation type="submission" date="2018-01" db="EMBL/GenBank/DDBJ databases">
        <title>Genome sequence of the PGP bacterium Paenibacillus illinoisensis E3.</title>
        <authorList>
            <person name="Rolli E."/>
            <person name="Marasco R."/>
            <person name="Bessem C."/>
            <person name="Michoud G."/>
            <person name="Gaiarsa S."/>
            <person name="Borin S."/>
            <person name="Daffonchio D."/>
        </authorList>
    </citation>
    <scope>NUCLEOTIDE SEQUENCE [LARGE SCALE GENOMIC DNA]</scope>
    <source>
        <strain evidence="2 3">E3</strain>
    </source>
</reference>
<organism evidence="2 3">
    <name type="scientific">Paenibacillus illinoisensis</name>
    <dbReference type="NCBI Taxonomy" id="59845"/>
    <lineage>
        <taxon>Bacteria</taxon>
        <taxon>Bacillati</taxon>
        <taxon>Bacillota</taxon>
        <taxon>Bacilli</taxon>
        <taxon>Bacillales</taxon>
        <taxon>Paenibacillaceae</taxon>
        <taxon>Paenibacillus</taxon>
    </lineage>
</organism>
<dbReference type="Proteomes" id="UP000247459">
    <property type="component" value="Unassembled WGS sequence"/>
</dbReference>
<keyword evidence="1" id="KW-1133">Transmembrane helix</keyword>
<accession>A0A2W0C6D3</accession>
<gene>
    <name evidence="2" type="ORF">PIL02S_04579</name>
</gene>